<dbReference type="SUPFAM" id="SSF56349">
    <property type="entry name" value="DNA breaking-rejoining enzymes"/>
    <property type="match status" value="1"/>
</dbReference>
<dbReference type="PROSITE" id="PS51900">
    <property type="entry name" value="CB"/>
    <property type="match status" value="1"/>
</dbReference>
<dbReference type="PANTHER" id="PTHR30349:SF77">
    <property type="entry name" value="TYROSINE RECOMBINASE XERC"/>
    <property type="match status" value="1"/>
</dbReference>
<keyword evidence="3 9" id="KW-0132">Cell division</keyword>
<dbReference type="EMBL" id="PNHF01000036">
    <property type="protein sequence ID" value="PMC61251.1"/>
    <property type="molecule type" value="Genomic_DNA"/>
</dbReference>
<evidence type="ECO:0000256" key="8">
    <source>
        <dbReference type="ARBA" id="ARBA00023306"/>
    </source>
</evidence>
<evidence type="ECO:0000313" key="13">
    <source>
        <dbReference type="EMBL" id="PMC61251.1"/>
    </source>
</evidence>
<evidence type="ECO:0000259" key="11">
    <source>
        <dbReference type="PROSITE" id="PS51898"/>
    </source>
</evidence>
<dbReference type="Pfam" id="PF00589">
    <property type="entry name" value="Phage_integrase"/>
    <property type="match status" value="1"/>
</dbReference>
<feature type="active site" evidence="9">
    <location>
        <position position="327"/>
    </location>
</feature>
<dbReference type="Gene3D" id="1.10.150.130">
    <property type="match status" value="1"/>
</dbReference>
<feature type="region of interest" description="Disordered" evidence="10">
    <location>
        <begin position="151"/>
        <end position="175"/>
    </location>
</feature>
<dbReference type="Pfam" id="PF02899">
    <property type="entry name" value="Phage_int_SAM_1"/>
    <property type="match status" value="1"/>
</dbReference>
<evidence type="ECO:0000256" key="7">
    <source>
        <dbReference type="ARBA" id="ARBA00023172"/>
    </source>
</evidence>
<dbReference type="CDD" id="cd00798">
    <property type="entry name" value="INT_XerDC_C"/>
    <property type="match status" value="1"/>
</dbReference>
<evidence type="ECO:0000256" key="10">
    <source>
        <dbReference type="SAM" id="MobiDB-lite"/>
    </source>
</evidence>
<feature type="active site" evidence="9">
    <location>
        <position position="209"/>
    </location>
</feature>
<dbReference type="PROSITE" id="PS51898">
    <property type="entry name" value="TYR_RECOMBINASE"/>
    <property type="match status" value="1"/>
</dbReference>
<comment type="subunit">
    <text evidence="9">Forms a cyclic heterotetrameric complex composed of two molecules of XerC and two molecules of XerD.</text>
</comment>
<evidence type="ECO:0000256" key="2">
    <source>
        <dbReference type="ARBA" id="ARBA00022490"/>
    </source>
</evidence>
<gene>
    <name evidence="9" type="primary">xerC</name>
    <name evidence="13" type="ORF">CJ204_11965</name>
</gene>
<reference evidence="13 14" key="1">
    <citation type="submission" date="2017-09" db="EMBL/GenBank/DDBJ databases">
        <title>Bacterial strain isolated from the female urinary microbiota.</title>
        <authorList>
            <person name="Thomas-White K."/>
            <person name="Kumar N."/>
            <person name="Forster S."/>
            <person name="Putonti C."/>
            <person name="Lawley T."/>
            <person name="Wolfe A.J."/>
        </authorList>
    </citation>
    <scope>NUCLEOTIDE SEQUENCE [LARGE SCALE GENOMIC DNA]</scope>
    <source>
        <strain evidence="13 14">UMB0908</strain>
    </source>
</reference>
<evidence type="ECO:0000256" key="9">
    <source>
        <dbReference type="HAMAP-Rule" id="MF_01808"/>
    </source>
</evidence>
<name>A0A2N6SW11_9CORY</name>
<feature type="active site" evidence="9">
    <location>
        <position position="301"/>
    </location>
</feature>
<keyword evidence="5 9" id="KW-0229">DNA integration</keyword>
<accession>A0A2N6SW11</accession>
<feature type="domain" description="Tyr recombinase" evidence="11">
    <location>
        <begin position="133"/>
        <end position="349"/>
    </location>
</feature>
<dbReference type="InterPro" id="IPR011010">
    <property type="entry name" value="DNA_brk_join_enz"/>
</dbReference>
<comment type="caution">
    <text evidence="13">The sequence shown here is derived from an EMBL/GenBank/DDBJ whole genome shotgun (WGS) entry which is preliminary data.</text>
</comment>
<feature type="region of interest" description="Disordered" evidence="10">
    <location>
        <begin position="1"/>
        <end position="29"/>
    </location>
</feature>
<keyword evidence="7 9" id="KW-0233">DNA recombination</keyword>
<dbReference type="InterPro" id="IPR002104">
    <property type="entry name" value="Integrase_catalytic"/>
</dbReference>
<dbReference type="AlphaFoldDB" id="A0A2N6SW11"/>
<organism evidence="13 14">
    <name type="scientific">Corynebacterium xerosis</name>
    <dbReference type="NCBI Taxonomy" id="1725"/>
    <lineage>
        <taxon>Bacteria</taxon>
        <taxon>Bacillati</taxon>
        <taxon>Actinomycetota</taxon>
        <taxon>Actinomycetes</taxon>
        <taxon>Mycobacteriales</taxon>
        <taxon>Corynebacteriaceae</taxon>
        <taxon>Corynebacterium</taxon>
    </lineage>
</organism>
<evidence type="ECO:0000256" key="3">
    <source>
        <dbReference type="ARBA" id="ARBA00022618"/>
    </source>
</evidence>
<dbReference type="STRING" id="1725.WU86_04455"/>
<dbReference type="InterPro" id="IPR013762">
    <property type="entry name" value="Integrase-like_cat_sf"/>
</dbReference>
<feature type="active site" evidence="9">
    <location>
        <position position="233"/>
    </location>
</feature>
<protein>
    <recommendedName>
        <fullName evidence="9">Tyrosine recombinase XerC</fullName>
    </recommendedName>
</protein>
<dbReference type="InterPro" id="IPR050090">
    <property type="entry name" value="Tyrosine_recombinase_XerCD"/>
</dbReference>
<evidence type="ECO:0000256" key="5">
    <source>
        <dbReference type="ARBA" id="ARBA00022908"/>
    </source>
</evidence>
<dbReference type="GO" id="GO:0009037">
    <property type="term" value="F:tyrosine-based site-specific recombinase activity"/>
    <property type="evidence" value="ECO:0007669"/>
    <property type="project" value="UniProtKB-UniRule"/>
</dbReference>
<keyword evidence="4 9" id="KW-0159">Chromosome partition</keyword>
<dbReference type="PANTHER" id="PTHR30349">
    <property type="entry name" value="PHAGE INTEGRASE-RELATED"/>
    <property type="match status" value="1"/>
</dbReference>
<evidence type="ECO:0000259" key="12">
    <source>
        <dbReference type="PROSITE" id="PS51900"/>
    </source>
</evidence>
<keyword evidence="6 9" id="KW-0238">DNA-binding</keyword>
<evidence type="ECO:0000256" key="6">
    <source>
        <dbReference type="ARBA" id="ARBA00023125"/>
    </source>
</evidence>
<feature type="active site" evidence="9">
    <location>
        <position position="304"/>
    </location>
</feature>
<proteinExistence type="inferred from homology"/>
<dbReference type="GO" id="GO:0003677">
    <property type="term" value="F:DNA binding"/>
    <property type="evidence" value="ECO:0007669"/>
    <property type="project" value="UniProtKB-UniRule"/>
</dbReference>
<evidence type="ECO:0000313" key="14">
    <source>
        <dbReference type="Proteomes" id="UP000235363"/>
    </source>
</evidence>
<dbReference type="RefSeq" id="WP_102214606.1">
    <property type="nucleotide sequence ID" value="NZ_PNHF01000036.1"/>
</dbReference>
<dbReference type="GO" id="GO:0005737">
    <property type="term" value="C:cytoplasm"/>
    <property type="evidence" value="ECO:0007669"/>
    <property type="project" value="UniProtKB-SubCell"/>
</dbReference>
<dbReference type="HAMAP" id="MF_01808">
    <property type="entry name" value="Recomb_XerC_XerD"/>
    <property type="match status" value="1"/>
</dbReference>
<dbReference type="Proteomes" id="UP000235363">
    <property type="component" value="Unassembled WGS sequence"/>
</dbReference>
<dbReference type="SUPFAM" id="SSF47823">
    <property type="entry name" value="lambda integrase-like, N-terminal domain"/>
    <property type="match status" value="1"/>
</dbReference>
<feature type="domain" description="Core-binding (CB)" evidence="12">
    <location>
        <begin position="31"/>
        <end position="112"/>
    </location>
</feature>
<keyword evidence="8 9" id="KW-0131">Cell cycle</keyword>
<dbReference type="Gene3D" id="1.10.443.10">
    <property type="entry name" value="Intergrase catalytic core"/>
    <property type="match status" value="1"/>
</dbReference>
<evidence type="ECO:0000256" key="1">
    <source>
        <dbReference type="ARBA" id="ARBA00004496"/>
    </source>
</evidence>
<dbReference type="GO" id="GO:0051301">
    <property type="term" value="P:cell division"/>
    <property type="evidence" value="ECO:0007669"/>
    <property type="project" value="UniProtKB-KW"/>
</dbReference>
<feature type="compositionally biased region" description="Low complexity" evidence="10">
    <location>
        <begin position="160"/>
        <end position="173"/>
    </location>
</feature>
<dbReference type="InterPro" id="IPR004107">
    <property type="entry name" value="Integrase_SAM-like_N"/>
</dbReference>
<comment type="similarity">
    <text evidence="9">Belongs to the 'phage' integrase family. XerC subfamily.</text>
</comment>
<dbReference type="GO" id="GO:0007059">
    <property type="term" value="P:chromosome segregation"/>
    <property type="evidence" value="ECO:0007669"/>
    <property type="project" value="UniProtKB-UniRule"/>
</dbReference>
<comment type="subcellular location">
    <subcellularLocation>
        <location evidence="1 9">Cytoplasm</location>
    </subcellularLocation>
</comment>
<evidence type="ECO:0000256" key="4">
    <source>
        <dbReference type="ARBA" id="ARBA00022829"/>
    </source>
</evidence>
<sequence length="355" mass="37035">MGEAPTTASGGPAHRADHRGPSSPLSGELSPNLDAALGDFLDHLEHARGLAPRTIRAYRADLVPLLTGLDVITDLDVRTIRAHLGARHREGAARTSLARAVTAIRRFGSWAVSAGLLDSDPAARVTGPGPHRHLPEILTVDQAAAMLEGEKGSGAGADAGGADPDAANADAANSVESNERLNAGAAPKQLAIGARDRAMIEILYAAGIRVGELCALNLLDVDLARATLTVTGKGDKQRTVPFGEPAARAIEEWLGLRGELLAGGVTSALFLGARGGRLDPRQARRVVHAVTSAAGVDLSPHGLRHTAATHMVEGGADLRVVQEMLGHSSLGTTQIYTHVSTDRLREAHRRAHPRA</sequence>
<dbReference type="InterPro" id="IPR023009">
    <property type="entry name" value="Tyrosine_recombinase_XerC/XerD"/>
</dbReference>
<keyword evidence="2 9" id="KW-0963">Cytoplasm</keyword>
<comment type="function">
    <text evidence="9">Site-specific tyrosine recombinase, which acts by catalyzing the cutting and rejoining of the recombining DNA molecules. The XerC-XerD complex is essential to convert dimers of the bacterial chromosome into monomers to permit their segregation at cell division. It also contributes to the segregational stability of plasmids.</text>
</comment>
<dbReference type="GO" id="GO:0006313">
    <property type="term" value="P:DNA transposition"/>
    <property type="evidence" value="ECO:0007669"/>
    <property type="project" value="UniProtKB-UniRule"/>
</dbReference>
<feature type="active site" description="O-(3'-phospho-DNA)-tyrosine intermediate" evidence="9">
    <location>
        <position position="336"/>
    </location>
</feature>
<dbReference type="InterPro" id="IPR044068">
    <property type="entry name" value="CB"/>
</dbReference>
<dbReference type="InterPro" id="IPR010998">
    <property type="entry name" value="Integrase_recombinase_N"/>
</dbReference>